<comment type="caution">
    <text evidence="1">The sequence shown here is derived from an EMBL/GenBank/DDBJ whole genome shotgun (WGS) entry which is preliminary data.</text>
</comment>
<gene>
    <name evidence="1" type="ORF">FB45DRAFT_1083327</name>
</gene>
<evidence type="ECO:0000313" key="1">
    <source>
        <dbReference type="EMBL" id="KAJ7604117.1"/>
    </source>
</evidence>
<dbReference type="Proteomes" id="UP001221142">
    <property type="component" value="Unassembled WGS sequence"/>
</dbReference>
<reference evidence="1" key="1">
    <citation type="submission" date="2023-03" db="EMBL/GenBank/DDBJ databases">
        <title>Massive genome expansion in bonnet fungi (Mycena s.s.) driven by repeated elements and novel gene families across ecological guilds.</title>
        <authorList>
            <consortium name="Lawrence Berkeley National Laboratory"/>
            <person name="Harder C.B."/>
            <person name="Miyauchi S."/>
            <person name="Viragh M."/>
            <person name="Kuo A."/>
            <person name="Thoen E."/>
            <person name="Andreopoulos B."/>
            <person name="Lu D."/>
            <person name="Skrede I."/>
            <person name="Drula E."/>
            <person name="Henrissat B."/>
            <person name="Morin E."/>
            <person name="Kohler A."/>
            <person name="Barry K."/>
            <person name="LaButti K."/>
            <person name="Morin E."/>
            <person name="Salamov A."/>
            <person name="Lipzen A."/>
            <person name="Mereny Z."/>
            <person name="Hegedus B."/>
            <person name="Baldrian P."/>
            <person name="Stursova M."/>
            <person name="Weitz H."/>
            <person name="Taylor A."/>
            <person name="Grigoriev I.V."/>
            <person name="Nagy L.G."/>
            <person name="Martin F."/>
            <person name="Kauserud H."/>
        </authorList>
    </citation>
    <scope>NUCLEOTIDE SEQUENCE</scope>
    <source>
        <strain evidence="1">9284</strain>
    </source>
</reference>
<dbReference type="AlphaFoldDB" id="A0AAD7AYC3"/>
<dbReference type="InterPro" id="IPR032675">
    <property type="entry name" value="LRR_dom_sf"/>
</dbReference>
<dbReference type="Gene3D" id="3.80.10.10">
    <property type="entry name" value="Ribonuclease Inhibitor"/>
    <property type="match status" value="1"/>
</dbReference>
<organism evidence="1 2">
    <name type="scientific">Roridomyces roridus</name>
    <dbReference type="NCBI Taxonomy" id="1738132"/>
    <lineage>
        <taxon>Eukaryota</taxon>
        <taxon>Fungi</taxon>
        <taxon>Dikarya</taxon>
        <taxon>Basidiomycota</taxon>
        <taxon>Agaricomycotina</taxon>
        <taxon>Agaricomycetes</taxon>
        <taxon>Agaricomycetidae</taxon>
        <taxon>Agaricales</taxon>
        <taxon>Marasmiineae</taxon>
        <taxon>Mycenaceae</taxon>
        <taxon>Roridomyces</taxon>
    </lineage>
</organism>
<name>A0AAD7AYC3_9AGAR</name>
<dbReference type="EMBL" id="JARKIF010000115">
    <property type="protein sequence ID" value="KAJ7604117.1"/>
    <property type="molecule type" value="Genomic_DNA"/>
</dbReference>
<dbReference type="SUPFAM" id="SSF52047">
    <property type="entry name" value="RNI-like"/>
    <property type="match status" value="1"/>
</dbReference>
<proteinExistence type="predicted"/>
<keyword evidence="2" id="KW-1185">Reference proteome</keyword>
<evidence type="ECO:0000313" key="2">
    <source>
        <dbReference type="Proteomes" id="UP001221142"/>
    </source>
</evidence>
<accession>A0AAD7AYC3</accession>
<protein>
    <submittedName>
        <fullName evidence="1">Uncharacterized protein</fullName>
    </submittedName>
</protein>
<sequence length="670" mass="74689">MSDNSLPDEIISEILSPALQVPDEKFSDVCSRVSPFAEYVESPSAYLVVCKSWLRVATPLLYKVVVLRSKAQAKALAQVLDKNPDLGQFIRRLRLEGGYGVPMRTILASSPNISDIFVTLDVVSSDSAVGLYHGLGWINPRRLILHDSFEQPCKNKTASKLLEGLNKAIPHWERLTALELPVTLHKYPGEKVDLMGTIARKGKLQTPGVSSIQKAMEACRTFDSCPLKRIQVKSRSLIEGYDSKVLAKDPALKALVRFDKTESSSQRNSVKFPDIAPSLNRYFVPMAAATAEVRSLVWKRVLYFAVLVPGENGTYRKTRRFPILLVSKLFYKLTLPYYYAHITLIPSFAKVLERNPSIAPHIRTIRGDFCGVGEVTESPDWGATILAQTTDLEALHSQERYEPGNDDFDLMFEGGITWDAFETMARSSGSTVREFSALIRSKPSPVSPTVFAHLTGLWSLIWKSDVVFDLMGETVPSAGLPNLTNLTIAVCDASFLTVLSRMGLPSLKSVVLAYRDAGPALDFLAAHGEKIVDLACLCGNVRYNNVFELCPNIRVLTLCFNKRADWGIPKASSFTSRKVLSKTLEKLHLDKKDWTGRVVTIPKWDSFFAAITAKCFPSLREIQVDCCKWPTNERAIATNCWVRWAEMLMQEGISLSDAGGKKWRARLKVK</sequence>